<dbReference type="Pfam" id="PF25612">
    <property type="entry name" value="DUF7940"/>
    <property type="match status" value="1"/>
</dbReference>
<accession>A0AAI9CAR5</accession>
<gene>
    <name evidence="2" type="ORF">QEK83_001963</name>
</gene>
<dbReference type="RefSeq" id="WP_134730544.1">
    <property type="nucleotide sequence ID" value="NZ_VKQR01000028.1"/>
</dbReference>
<feature type="transmembrane region" description="Helical" evidence="1">
    <location>
        <begin position="12"/>
        <end position="34"/>
    </location>
</feature>
<feature type="transmembrane region" description="Helical" evidence="1">
    <location>
        <begin position="46"/>
        <end position="64"/>
    </location>
</feature>
<dbReference type="Proteomes" id="UP001214521">
    <property type="component" value="Unassembled WGS sequence"/>
</dbReference>
<protein>
    <recommendedName>
        <fullName evidence="4">Holin</fullName>
    </recommendedName>
</protein>
<keyword evidence="1" id="KW-0812">Transmembrane</keyword>
<dbReference type="EMBL" id="ABLOMU010000017">
    <property type="protein sequence ID" value="EKT4441313.1"/>
    <property type="molecule type" value="Genomic_DNA"/>
</dbReference>
<proteinExistence type="predicted"/>
<dbReference type="AlphaFoldDB" id="A0AAI9CAR5"/>
<evidence type="ECO:0000313" key="2">
    <source>
        <dbReference type="EMBL" id="EKT4441313.1"/>
    </source>
</evidence>
<reference evidence="2" key="1">
    <citation type="submission" date="2022-07" db="EMBL/GenBank/DDBJ databases">
        <authorList>
            <consortium name="Clinical and Environmental Microbiology Branch: Whole genome sequencing antimicrobial resistance pathogens in the healthcare setting"/>
        </authorList>
    </citation>
    <scope>NUCLEOTIDE SEQUENCE</scope>
    <source>
        <strain evidence="2">Stenotrophomonas_maltophilia_2021CK-00905</strain>
    </source>
</reference>
<name>A0AAI9CAR5_STEMA</name>
<evidence type="ECO:0000313" key="3">
    <source>
        <dbReference type="Proteomes" id="UP001214521"/>
    </source>
</evidence>
<evidence type="ECO:0008006" key="4">
    <source>
        <dbReference type="Google" id="ProtNLM"/>
    </source>
</evidence>
<organism evidence="2 3">
    <name type="scientific">Stenotrophomonas maltophilia</name>
    <name type="common">Pseudomonas maltophilia</name>
    <name type="synonym">Xanthomonas maltophilia</name>
    <dbReference type="NCBI Taxonomy" id="40324"/>
    <lineage>
        <taxon>Bacteria</taxon>
        <taxon>Pseudomonadati</taxon>
        <taxon>Pseudomonadota</taxon>
        <taxon>Gammaproteobacteria</taxon>
        <taxon>Lysobacterales</taxon>
        <taxon>Lysobacteraceae</taxon>
        <taxon>Stenotrophomonas</taxon>
        <taxon>Stenotrophomonas maltophilia group</taxon>
    </lineage>
</organism>
<comment type="caution">
    <text evidence="2">The sequence shown here is derived from an EMBL/GenBank/DDBJ whole genome shotgun (WGS) entry which is preliminary data.</text>
</comment>
<evidence type="ECO:0000256" key="1">
    <source>
        <dbReference type="SAM" id="Phobius"/>
    </source>
</evidence>
<keyword evidence="1" id="KW-0472">Membrane</keyword>
<sequence length="74" mass="8387">MKVELIDGWRRAWKLASVWVFGLVCLFPDMYDAIAAMGWMDELPEPAKWSIRVLGAVGVVARVLKARRRSDANP</sequence>
<keyword evidence="1" id="KW-1133">Transmembrane helix</keyword>
<dbReference type="InterPro" id="IPR057700">
    <property type="entry name" value="DUF7940"/>
</dbReference>